<evidence type="ECO:0000313" key="7">
    <source>
        <dbReference type="EMBL" id="SCY45404.1"/>
    </source>
</evidence>
<dbReference type="InterPro" id="IPR010998">
    <property type="entry name" value="Integrase_recombinase_N"/>
</dbReference>
<keyword evidence="2 4" id="KW-0238">DNA-binding</keyword>
<reference evidence="7 8" key="1">
    <citation type="submission" date="2016-10" db="EMBL/GenBank/DDBJ databases">
        <authorList>
            <person name="de Groot N.N."/>
        </authorList>
    </citation>
    <scope>NUCLEOTIDE SEQUENCE [LARGE SCALE GENOMIC DNA]</scope>
    <source>
        <strain evidence="7 8">AA1</strain>
    </source>
</reference>
<dbReference type="Pfam" id="PF14659">
    <property type="entry name" value="Phage_int_SAM_3"/>
    <property type="match status" value="1"/>
</dbReference>
<dbReference type="PROSITE" id="PS51900">
    <property type="entry name" value="CB"/>
    <property type="match status" value="1"/>
</dbReference>
<evidence type="ECO:0000256" key="2">
    <source>
        <dbReference type="ARBA" id="ARBA00023125"/>
    </source>
</evidence>
<evidence type="ECO:0000313" key="8">
    <source>
        <dbReference type="Proteomes" id="UP000198870"/>
    </source>
</evidence>
<keyword evidence="1" id="KW-0229">DNA integration</keyword>
<evidence type="ECO:0000256" key="4">
    <source>
        <dbReference type="PROSITE-ProRule" id="PRU01248"/>
    </source>
</evidence>
<gene>
    <name evidence="7" type="ORF">SAMN05216233_109147</name>
</gene>
<evidence type="ECO:0000259" key="5">
    <source>
        <dbReference type="PROSITE" id="PS51898"/>
    </source>
</evidence>
<organism evidence="7 8">
    <name type="scientific">Desulfoluna spongiiphila</name>
    <dbReference type="NCBI Taxonomy" id="419481"/>
    <lineage>
        <taxon>Bacteria</taxon>
        <taxon>Pseudomonadati</taxon>
        <taxon>Thermodesulfobacteriota</taxon>
        <taxon>Desulfobacteria</taxon>
        <taxon>Desulfobacterales</taxon>
        <taxon>Desulfolunaceae</taxon>
        <taxon>Desulfoluna</taxon>
    </lineage>
</organism>
<dbReference type="RefSeq" id="WP_175469770.1">
    <property type="nucleotide sequence ID" value="NZ_FMUX01000009.1"/>
</dbReference>
<proteinExistence type="predicted"/>
<dbReference type="InterPro" id="IPR011010">
    <property type="entry name" value="DNA_brk_join_enz"/>
</dbReference>
<dbReference type="InterPro" id="IPR002104">
    <property type="entry name" value="Integrase_catalytic"/>
</dbReference>
<keyword evidence="3" id="KW-0233">DNA recombination</keyword>
<dbReference type="InterPro" id="IPR044068">
    <property type="entry name" value="CB"/>
</dbReference>
<dbReference type="SUPFAM" id="SSF56349">
    <property type="entry name" value="DNA breaking-rejoining enzymes"/>
    <property type="match status" value="1"/>
</dbReference>
<dbReference type="AlphaFoldDB" id="A0A1G5G1R5"/>
<dbReference type="EMBL" id="FMUX01000009">
    <property type="protein sequence ID" value="SCY45404.1"/>
    <property type="molecule type" value="Genomic_DNA"/>
</dbReference>
<feature type="domain" description="Core-binding (CB)" evidence="6">
    <location>
        <begin position="66"/>
        <end position="156"/>
    </location>
</feature>
<dbReference type="PROSITE" id="PS51898">
    <property type="entry name" value="TYR_RECOMBINASE"/>
    <property type="match status" value="1"/>
</dbReference>
<name>A0A1G5G1R5_9BACT</name>
<evidence type="ECO:0000256" key="1">
    <source>
        <dbReference type="ARBA" id="ARBA00022908"/>
    </source>
</evidence>
<dbReference type="Proteomes" id="UP000198870">
    <property type="component" value="Unassembled WGS sequence"/>
</dbReference>
<evidence type="ECO:0000256" key="3">
    <source>
        <dbReference type="ARBA" id="ARBA00023172"/>
    </source>
</evidence>
<dbReference type="InterPro" id="IPR004107">
    <property type="entry name" value="Integrase_SAM-like_N"/>
</dbReference>
<dbReference type="Pfam" id="PF00589">
    <property type="entry name" value="Phage_integrase"/>
    <property type="match status" value="1"/>
</dbReference>
<evidence type="ECO:0000259" key="6">
    <source>
        <dbReference type="PROSITE" id="PS51900"/>
    </source>
</evidence>
<keyword evidence="8" id="KW-1185">Reference proteome</keyword>
<dbReference type="Gene3D" id="1.10.443.10">
    <property type="entry name" value="Intergrase catalytic core"/>
    <property type="match status" value="1"/>
</dbReference>
<dbReference type="InterPro" id="IPR013762">
    <property type="entry name" value="Integrase-like_cat_sf"/>
</dbReference>
<dbReference type="STRING" id="419481.SAMN05216233_109147"/>
<dbReference type="GO" id="GO:0015074">
    <property type="term" value="P:DNA integration"/>
    <property type="evidence" value="ECO:0007669"/>
    <property type="project" value="UniProtKB-KW"/>
</dbReference>
<protein>
    <submittedName>
        <fullName evidence="7">Phage integrase family protein</fullName>
    </submittedName>
</protein>
<dbReference type="GO" id="GO:0006310">
    <property type="term" value="P:DNA recombination"/>
    <property type="evidence" value="ECO:0007669"/>
    <property type="project" value="UniProtKB-KW"/>
</dbReference>
<dbReference type="GO" id="GO:0003677">
    <property type="term" value="F:DNA binding"/>
    <property type="evidence" value="ECO:0007669"/>
    <property type="project" value="UniProtKB-UniRule"/>
</dbReference>
<dbReference type="Gene3D" id="1.10.150.130">
    <property type="match status" value="1"/>
</dbReference>
<feature type="domain" description="Tyr recombinase" evidence="5">
    <location>
        <begin position="178"/>
        <end position="361"/>
    </location>
</feature>
<accession>A0A1G5G1R5</accession>
<sequence>MSGSVHKGGDGSVFIRWYDPLAKKQTNIYRDRRGEKFYTRKQAKKALAIMQGEVERGQFDIRLYANKTSPVVEYLYKWHEVERPNWSRATTKGYMSYIKNHLAPFFAQSDLSLHEVRLSTLKQLLNGLKSISGDPLSGKMKFNIMTCLHTCLDYAWRDGEIPAIPPFPKRRDYRIQKKTIKWLPEDRQAVVMEHIPEAHQPIFRWMQMHARRNAEAIALHREDYQDGVFYVCRSVSANRVVKSTKTTTEYVTPMVDAYRPYLDQALHSPIISKYMFTNRLSRSEGKRYTHGVLTRIWKAACAKAGEDIPLYDGTRHSRACQLLNEHGLSLTDVRTVLGHADLRSTEQYAHTTIARKKELMEGKVVRISVIKDG</sequence>